<comment type="caution">
    <text evidence="1">The sequence shown here is derived from an EMBL/GenBank/DDBJ whole genome shotgun (WGS) entry which is preliminary data.</text>
</comment>
<proteinExistence type="predicted"/>
<name>A0A645AKZ4_9ZZZZ</name>
<reference evidence="1" key="1">
    <citation type="submission" date="2019-08" db="EMBL/GenBank/DDBJ databases">
        <authorList>
            <person name="Kucharzyk K."/>
            <person name="Murdoch R.W."/>
            <person name="Higgins S."/>
            <person name="Loffler F."/>
        </authorList>
    </citation>
    <scope>NUCLEOTIDE SEQUENCE</scope>
</reference>
<gene>
    <name evidence="1" type="ORF">SDC9_100672</name>
</gene>
<evidence type="ECO:0000313" key="1">
    <source>
        <dbReference type="EMBL" id="MPM53902.1"/>
    </source>
</evidence>
<dbReference type="EMBL" id="VSSQ01014554">
    <property type="protein sequence ID" value="MPM53902.1"/>
    <property type="molecule type" value="Genomic_DNA"/>
</dbReference>
<dbReference type="AlphaFoldDB" id="A0A645AKZ4"/>
<accession>A0A645AKZ4</accession>
<sequence length="363" mass="38485">MLLAGVGVAAIDHQRGLQARRFQVLAGGGDVASVVVRRLATAQDDVAVLVAAGVHDGHLAVLVHRQEVVTTTGGLDGVGGDANVAIGAVLEADGRGDARGQFAVHLAFGGARADSAPTDQIADVLGRDHVQEFAARRDAQAVDVDEQLACDAQAFVDAVAAVQVRVVDQALPAHGGARLLEVHAHHDFQRVLVLLACRLELLGVFNRGGRVVDRAGADDDQQAIIRARHDVLDGLAGIGDQRLHFGAGDGEEADQVFRRRQHGDVLDAVVVGIAGFFDVAVPGISGRRDIGSHVVASSWSMLNCLKRKTLRKKKMPKKQKPPGFSASAVFWEELACLFNVHAVASHPPWTRTKSKSKTSYELA</sequence>
<protein>
    <submittedName>
        <fullName evidence="1">Uncharacterized protein</fullName>
    </submittedName>
</protein>
<organism evidence="1">
    <name type="scientific">bioreactor metagenome</name>
    <dbReference type="NCBI Taxonomy" id="1076179"/>
    <lineage>
        <taxon>unclassified sequences</taxon>
        <taxon>metagenomes</taxon>
        <taxon>ecological metagenomes</taxon>
    </lineage>
</organism>